<evidence type="ECO:0000259" key="11">
    <source>
        <dbReference type="Pfam" id="PF19310"/>
    </source>
</evidence>
<dbReference type="InterPro" id="IPR034005">
    <property type="entry name" value="M3A_DCP"/>
</dbReference>
<sequence>MNPLLDFAGLPRFAEIRAEHVVPAVDTLLAQADAALEAAVSDAVPADYEALSRALDVPVERLRRAWSAVGHLQAVADTPALRAAYGEALPRVTDFLTRLGADARLYAKYKAVAASPTAAALAPARRKALADALRDFVLGGAELEGAARARFATIQARLAELSQAFGEHVLDATDGFALYVSEAELDGVPADVREATRTAAAAEGRDGHKLTLHHPVLHPVLQYATNRAVREQLFRADATRASEFGPAELDNGPLIAELVALRQEEAELLGLASHAEVSLVPKMAETPAQVSEFVRDLARRARPFALTDKAELEDYAARELGLVPLEAWDRRFASERLKQSRFAFSNAEVRQYFTEPRVLDGLFRLVESLFEVEIVAVEAPAWHPDARFHELRRGGRTIAGFYLDLHARSGKQSGAWMDDARGRWARPDGAGLQWPLAHLVCNFAPPVGGKPALLSHDDVVTLFHEFGHGLHHMLTQVDELAVAGISGVEWDAVELPSQFLENFAWEWEVLAKLSAHVDTGEPLPRALYERMVAAKNFQSGLGMLRHAEFGLFDMRLHAEPGAQARVLELLDEVRREISVWDQPPWHRFPHSFTHLFDGAYSAGYYSYAWAEVLSADAFSAFEEAGVFDAATGRRFRECILEAGGSRPAIESFVAFRGREPSLDALLRHQGMA</sequence>
<feature type="domain" description="Oligopeptidase A N-terminal" evidence="11">
    <location>
        <begin position="27"/>
        <end position="148"/>
    </location>
</feature>
<dbReference type="PANTHER" id="PTHR11804">
    <property type="entry name" value="PROTEASE M3 THIMET OLIGOPEPTIDASE-RELATED"/>
    <property type="match status" value="1"/>
</dbReference>
<evidence type="ECO:0000256" key="2">
    <source>
        <dbReference type="ARBA" id="ARBA00022670"/>
    </source>
</evidence>
<dbReference type="InterPro" id="IPR045666">
    <property type="entry name" value="OpdA_N"/>
</dbReference>
<evidence type="ECO:0000256" key="8">
    <source>
        <dbReference type="ARBA" id="ARBA00026100"/>
    </source>
</evidence>
<accession>A0ABS1DRQ4</accession>
<comment type="cofactor">
    <cofactor evidence="9">
        <name>Zn(2+)</name>
        <dbReference type="ChEBI" id="CHEBI:29105"/>
    </cofactor>
    <text evidence="9">Binds 1 zinc ion.</text>
</comment>
<keyword evidence="13" id="KW-1185">Reference proteome</keyword>
<evidence type="ECO:0000313" key="12">
    <source>
        <dbReference type="EMBL" id="MBK1712376.1"/>
    </source>
</evidence>
<dbReference type="RefSeq" id="WP_200378174.1">
    <property type="nucleotide sequence ID" value="NZ_NRRU01000017.1"/>
</dbReference>
<dbReference type="SUPFAM" id="SSF55486">
    <property type="entry name" value="Metalloproteases ('zincins'), catalytic domain"/>
    <property type="match status" value="1"/>
</dbReference>
<evidence type="ECO:0000256" key="3">
    <source>
        <dbReference type="ARBA" id="ARBA00022723"/>
    </source>
</evidence>
<evidence type="ECO:0000256" key="6">
    <source>
        <dbReference type="ARBA" id="ARBA00023049"/>
    </source>
</evidence>
<gene>
    <name evidence="12" type="ORF">CKO43_06230</name>
</gene>
<dbReference type="Gene3D" id="3.40.390.10">
    <property type="entry name" value="Collagenase (Catalytic Domain)"/>
    <property type="match status" value="1"/>
</dbReference>
<evidence type="ECO:0000259" key="10">
    <source>
        <dbReference type="Pfam" id="PF01432"/>
    </source>
</evidence>
<evidence type="ECO:0000256" key="9">
    <source>
        <dbReference type="RuleBase" id="RU003435"/>
    </source>
</evidence>
<name>A0ABS1DRQ4_RUBGE</name>
<dbReference type="InterPro" id="IPR024077">
    <property type="entry name" value="Neurolysin/TOP_dom2"/>
</dbReference>
<keyword evidence="2 9" id="KW-0645">Protease</keyword>
<dbReference type="Pfam" id="PF01432">
    <property type="entry name" value="Peptidase_M3"/>
    <property type="match status" value="1"/>
</dbReference>
<dbReference type="Proteomes" id="UP001041814">
    <property type="component" value="Unassembled WGS sequence"/>
</dbReference>
<protein>
    <recommendedName>
        <fullName evidence="8">oligopeptidase A</fullName>
        <ecNumber evidence="8">3.4.24.70</ecNumber>
    </recommendedName>
</protein>
<dbReference type="Pfam" id="PF19310">
    <property type="entry name" value="TOP_N"/>
    <property type="match status" value="1"/>
</dbReference>
<evidence type="ECO:0000256" key="1">
    <source>
        <dbReference type="ARBA" id="ARBA00006040"/>
    </source>
</evidence>
<dbReference type="Gene3D" id="1.10.1370.10">
    <property type="entry name" value="Neurolysin, domain 3"/>
    <property type="match status" value="1"/>
</dbReference>
<keyword evidence="5 9" id="KW-0862">Zinc</keyword>
<evidence type="ECO:0000313" key="13">
    <source>
        <dbReference type="Proteomes" id="UP001041814"/>
    </source>
</evidence>
<feature type="domain" description="Peptidase M3A/M3B catalytic" evidence="10">
    <location>
        <begin position="220"/>
        <end position="670"/>
    </location>
</feature>
<dbReference type="InterPro" id="IPR001567">
    <property type="entry name" value="Pept_M3A_M3B_dom"/>
</dbReference>
<dbReference type="EMBL" id="NRRU01000017">
    <property type="protein sequence ID" value="MBK1712376.1"/>
    <property type="molecule type" value="Genomic_DNA"/>
</dbReference>
<reference evidence="12" key="2">
    <citation type="journal article" date="2020" name="Microorganisms">
        <title>Osmotic Adaptation and Compatible Solute Biosynthesis of Phototrophic Bacteria as Revealed from Genome Analyses.</title>
        <authorList>
            <person name="Imhoff J.F."/>
            <person name="Rahn T."/>
            <person name="Kunzel S."/>
            <person name="Keller A."/>
            <person name="Neulinger S.C."/>
        </authorList>
    </citation>
    <scope>NUCLEOTIDE SEQUENCE</scope>
    <source>
        <strain evidence="12">IM 151</strain>
    </source>
</reference>
<dbReference type="Gene3D" id="1.10.1370.40">
    <property type="match status" value="1"/>
</dbReference>
<evidence type="ECO:0000256" key="7">
    <source>
        <dbReference type="ARBA" id="ARBA00024603"/>
    </source>
</evidence>
<comment type="caution">
    <text evidence="12">The sequence shown here is derived from an EMBL/GenBank/DDBJ whole genome shotgun (WGS) entry which is preliminary data.</text>
</comment>
<keyword evidence="4 9" id="KW-0378">Hydrolase</keyword>
<dbReference type="InterPro" id="IPR045090">
    <property type="entry name" value="Pept_M3A_M3B"/>
</dbReference>
<evidence type="ECO:0000256" key="4">
    <source>
        <dbReference type="ARBA" id="ARBA00022801"/>
    </source>
</evidence>
<evidence type="ECO:0000256" key="5">
    <source>
        <dbReference type="ARBA" id="ARBA00022833"/>
    </source>
</evidence>
<dbReference type="InterPro" id="IPR024079">
    <property type="entry name" value="MetalloPept_cat_dom_sf"/>
</dbReference>
<dbReference type="EC" id="3.4.24.70" evidence="8"/>
<proteinExistence type="inferred from homology"/>
<organism evidence="12 13">
    <name type="scientific">Rubrivivax gelatinosus</name>
    <name type="common">Rhodocyclus gelatinosus</name>
    <name type="synonym">Rhodopseudomonas gelatinosa</name>
    <dbReference type="NCBI Taxonomy" id="28068"/>
    <lineage>
        <taxon>Bacteria</taxon>
        <taxon>Pseudomonadati</taxon>
        <taxon>Pseudomonadota</taxon>
        <taxon>Betaproteobacteria</taxon>
        <taxon>Burkholderiales</taxon>
        <taxon>Sphaerotilaceae</taxon>
        <taxon>Rubrivivax</taxon>
    </lineage>
</organism>
<dbReference type="PANTHER" id="PTHR11804:SF84">
    <property type="entry name" value="SACCHAROLYSIN"/>
    <property type="match status" value="1"/>
</dbReference>
<keyword evidence="3 9" id="KW-0479">Metal-binding</keyword>
<comment type="catalytic activity">
    <reaction evidence="7">
        <text>Hydrolysis of oligopeptides, with broad specificity. Gly or Ala commonly occur as P1 or P1' residues, but more distant residues are also important, as is shown by the fact that Z-Gly-Pro-Gly-|-Gly-Pro-Ala is cleaved, but not Z-(Gly)(5).</text>
        <dbReference type="EC" id="3.4.24.70"/>
    </reaction>
</comment>
<reference evidence="12" key="1">
    <citation type="submission" date="2017-08" db="EMBL/GenBank/DDBJ databases">
        <authorList>
            <person name="Imhoff J.F."/>
            <person name="Rahn T."/>
            <person name="Kuenzel S."/>
            <person name="Neulinger S.C."/>
        </authorList>
    </citation>
    <scope>NUCLEOTIDE SEQUENCE</scope>
    <source>
        <strain evidence="12">IM 151</strain>
    </source>
</reference>
<comment type="similarity">
    <text evidence="1 9">Belongs to the peptidase M3 family.</text>
</comment>
<keyword evidence="6 9" id="KW-0482">Metalloprotease</keyword>
<dbReference type="CDD" id="cd06456">
    <property type="entry name" value="M3A_DCP"/>
    <property type="match status" value="1"/>
</dbReference>